<dbReference type="PANTHER" id="PTHR13156:SF0">
    <property type="entry name" value="NADH DEHYDROGENASE [UBIQUINONE] IRON-SULFUR PROTEIN 6, MITOCHONDRIAL"/>
    <property type="match status" value="1"/>
</dbReference>
<dbReference type="Proteomes" id="UP000694924">
    <property type="component" value="Unplaced"/>
</dbReference>
<dbReference type="GeneID" id="107068575"/>
<dbReference type="Pfam" id="PF10276">
    <property type="entry name" value="zf-CHCC"/>
    <property type="match status" value="1"/>
</dbReference>
<evidence type="ECO:0000259" key="1">
    <source>
        <dbReference type="Pfam" id="PF10276"/>
    </source>
</evidence>
<feature type="domain" description="Zinc finger CHCC-type" evidence="1">
    <location>
        <begin position="82"/>
        <end position="118"/>
    </location>
</feature>
<evidence type="ECO:0000313" key="3">
    <source>
        <dbReference type="RefSeq" id="XP_015180606.1"/>
    </source>
</evidence>
<dbReference type="Gene3D" id="2.60.260.40">
    <property type="entry name" value="q5lls5 like domains"/>
    <property type="match status" value="1"/>
</dbReference>
<organism evidence="2 3">
    <name type="scientific">Polistes dominula</name>
    <name type="common">European paper wasp</name>
    <name type="synonym">Vespa dominula</name>
    <dbReference type="NCBI Taxonomy" id="743375"/>
    <lineage>
        <taxon>Eukaryota</taxon>
        <taxon>Metazoa</taxon>
        <taxon>Ecdysozoa</taxon>
        <taxon>Arthropoda</taxon>
        <taxon>Hexapoda</taxon>
        <taxon>Insecta</taxon>
        <taxon>Pterygota</taxon>
        <taxon>Neoptera</taxon>
        <taxon>Endopterygota</taxon>
        <taxon>Hymenoptera</taxon>
        <taxon>Apocrita</taxon>
        <taxon>Aculeata</taxon>
        <taxon>Vespoidea</taxon>
        <taxon>Vespidae</taxon>
        <taxon>Polistinae</taxon>
        <taxon>Polistini</taxon>
        <taxon>Polistes</taxon>
    </lineage>
</organism>
<proteinExistence type="predicted"/>
<evidence type="ECO:0000313" key="2">
    <source>
        <dbReference type="Proteomes" id="UP000694924"/>
    </source>
</evidence>
<keyword evidence="2" id="KW-1185">Reference proteome</keyword>
<accession>A0ABM1IK69</accession>
<name>A0ABM1IK69_POLDO</name>
<reference evidence="3" key="1">
    <citation type="submission" date="2025-08" db="UniProtKB">
        <authorList>
            <consortium name="RefSeq"/>
        </authorList>
    </citation>
    <scope>IDENTIFICATION</scope>
    <source>
        <tissue evidence="3">Whole body</tissue>
    </source>
</reference>
<dbReference type="PANTHER" id="PTHR13156">
    <property type="entry name" value="NADH-UBIQUINONE OXIDOREDUCTASE 13 KD-A SUBUNIT"/>
    <property type="match status" value="1"/>
</dbReference>
<gene>
    <name evidence="3" type="primary">LOC107068575</name>
</gene>
<dbReference type="RefSeq" id="XP_015180606.1">
    <property type="nucleotide sequence ID" value="XM_015325120.1"/>
</dbReference>
<dbReference type="InterPro" id="IPR019401">
    <property type="entry name" value="Znf_CHCC"/>
</dbReference>
<protein>
    <submittedName>
        <fullName evidence="3">NADH dehydrogenase [ubiquinone] iron-sulfur protein 6, mitochondrial</fullName>
    </submittedName>
</protein>
<sequence length="124" mass="13859">MANKGILRVLESSSKISQINLPVVSLFIRKYSDKVPDITTHTGQKFEPDDYRLLRFVDRPKHVNPNWAINLISKVPSKPVKSRIVACDGGGGPLGHPKVYINLDEPGPNTCGYCGLEFHQEHDH</sequence>